<keyword evidence="3" id="KW-1185">Reference proteome</keyword>
<dbReference type="GO" id="GO:0032981">
    <property type="term" value="P:mitochondrial respiratory chain complex I assembly"/>
    <property type="evidence" value="ECO:0007669"/>
    <property type="project" value="TreeGrafter"/>
</dbReference>
<dbReference type="SUPFAM" id="SSF51905">
    <property type="entry name" value="FAD/NAD(P)-binding domain"/>
    <property type="match status" value="1"/>
</dbReference>
<name>A0A8K0FWD2_IGNLU</name>
<dbReference type="FunFam" id="3.30.9.10:FF:000026">
    <property type="entry name" value="FAD-dependent oxidoreductase domain-containing protein 1"/>
    <property type="match status" value="1"/>
</dbReference>
<dbReference type="InterPro" id="IPR036188">
    <property type="entry name" value="FAD/NAD-bd_sf"/>
</dbReference>
<comment type="caution">
    <text evidence="2">The sequence shown here is derived from an EMBL/GenBank/DDBJ whole genome shotgun (WGS) entry which is preliminary data.</text>
</comment>
<evidence type="ECO:0000313" key="2">
    <source>
        <dbReference type="EMBL" id="KAF2881130.1"/>
    </source>
</evidence>
<evidence type="ECO:0000259" key="1">
    <source>
        <dbReference type="Pfam" id="PF01266"/>
    </source>
</evidence>
<dbReference type="InterPro" id="IPR006076">
    <property type="entry name" value="FAD-dep_OxRdtase"/>
</dbReference>
<dbReference type="GO" id="GO:0005739">
    <property type="term" value="C:mitochondrion"/>
    <property type="evidence" value="ECO:0007669"/>
    <property type="project" value="GOC"/>
</dbReference>
<dbReference type="PANTHER" id="PTHR13847:SF282">
    <property type="entry name" value="LETHAL (2) 37BB"/>
    <property type="match status" value="1"/>
</dbReference>
<dbReference type="Proteomes" id="UP000801492">
    <property type="component" value="Unassembled WGS sequence"/>
</dbReference>
<accession>A0A8K0FWD2</accession>
<dbReference type="Pfam" id="PF01266">
    <property type="entry name" value="DAO"/>
    <property type="match status" value="1"/>
</dbReference>
<dbReference type="OrthoDB" id="424974at2759"/>
<protein>
    <recommendedName>
        <fullName evidence="1">FAD dependent oxidoreductase domain-containing protein</fullName>
    </recommendedName>
</protein>
<feature type="domain" description="FAD dependent oxidoreductase" evidence="1">
    <location>
        <begin position="69"/>
        <end position="452"/>
    </location>
</feature>
<gene>
    <name evidence="2" type="ORF">ILUMI_25041</name>
</gene>
<dbReference type="Gene3D" id="3.50.50.60">
    <property type="entry name" value="FAD/NAD(P)-binding domain"/>
    <property type="match status" value="1"/>
</dbReference>
<proteinExistence type="predicted"/>
<evidence type="ECO:0000313" key="3">
    <source>
        <dbReference type="Proteomes" id="UP000801492"/>
    </source>
</evidence>
<dbReference type="Gene3D" id="3.30.9.10">
    <property type="entry name" value="D-Amino Acid Oxidase, subunit A, domain 2"/>
    <property type="match status" value="1"/>
</dbReference>
<dbReference type="EMBL" id="VTPC01090852">
    <property type="protein sequence ID" value="KAF2881130.1"/>
    <property type="molecule type" value="Genomic_DNA"/>
</dbReference>
<dbReference type="PANTHER" id="PTHR13847">
    <property type="entry name" value="SARCOSINE DEHYDROGENASE-RELATED"/>
    <property type="match status" value="1"/>
</dbReference>
<dbReference type="AlphaFoldDB" id="A0A8K0FWD2"/>
<sequence>MFSTRFTVFFRKVVLTNKRLFHNTKPRYEERIHPLRRTIKVLTQDIKLAAKPREERAAIISNIFPRHVDIVIIGGAAVGSSIAYFLKHKTGINGLRIAVIEKDATYGKCSTVLSVGGLRQQFSLPENIHMSLFGAEFLRTLKKRFGDDADVYFTPNGYLMLASEHGAQQLLDNAKLQTQLGAVNVVLGKEGLKERFPWMDVTDVEAGCLGLEKEGWFDPWALLHIIKRGAQELGTQYITGEAVGFTFKDREDIVVDGVLEGTYEGLDELTVKLPDGDIKSIKFAYCIIAAGPESGEVAKLAKIGTGPGMLSVPLPVERRKRYVYCFDCQEEGPGLNTPLTIDYTGTYFRRDGLGGCYIGGLSPSPEEEPDTKDLEVDHEYFNERVWPILAKRVPAFNTIKVRSSWGGYYDYNAFDENGIIGPHPYYHNLYLATGFSGHGIQQSPAVGRAIAEHILDGGFQTIDLTRFGFDRLMVHKPMFEVCIV</sequence>
<reference evidence="2" key="1">
    <citation type="submission" date="2019-08" db="EMBL/GenBank/DDBJ databases">
        <title>The genome of the North American firefly Photinus pyralis.</title>
        <authorList>
            <consortium name="Photinus pyralis genome working group"/>
            <person name="Fallon T.R."/>
            <person name="Sander Lower S.E."/>
            <person name="Weng J.-K."/>
        </authorList>
    </citation>
    <scope>NUCLEOTIDE SEQUENCE</scope>
    <source>
        <strain evidence="2">TRF0915ILg1</strain>
        <tissue evidence="2">Whole body</tissue>
    </source>
</reference>
<organism evidence="2 3">
    <name type="scientific">Ignelater luminosus</name>
    <name type="common">Cucubano</name>
    <name type="synonym">Pyrophorus luminosus</name>
    <dbReference type="NCBI Taxonomy" id="2038154"/>
    <lineage>
        <taxon>Eukaryota</taxon>
        <taxon>Metazoa</taxon>
        <taxon>Ecdysozoa</taxon>
        <taxon>Arthropoda</taxon>
        <taxon>Hexapoda</taxon>
        <taxon>Insecta</taxon>
        <taxon>Pterygota</taxon>
        <taxon>Neoptera</taxon>
        <taxon>Endopterygota</taxon>
        <taxon>Coleoptera</taxon>
        <taxon>Polyphaga</taxon>
        <taxon>Elateriformia</taxon>
        <taxon>Elateroidea</taxon>
        <taxon>Elateridae</taxon>
        <taxon>Agrypninae</taxon>
        <taxon>Pyrophorini</taxon>
        <taxon>Ignelater</taxon>
    </lineage>
</organism>